<feature type="compositionally biased region" description="Pro residues" evidence="1">
    <location>
        <begin position="46"/>
        <end position="57"/>
    </location>
</feature>
<dbReference type="InterPro" id="IPR049726">
    <property type="entry name" value="TtfA-like_core"/>
</dbReference>
<dbReference type="CDD" id="cd21904">
    <property type="entry name" value="TtfA-like"/>
    <property type="match status" value="1"/>
</dbReference>
<organism evidence="2 3">
    <name type="scientific">Corynebacterium stercoris</name>
    <dbReference type="NCBI Taxonomy" id="2943490"/>
    <lineage>
        <taxon>Bacteria</taxon>
        <taxon>Bacillati</taxon>
        <taxon>Actinomycetota</taxon>
        <taxon>Actinomycetes</taxon>
        <taxon>Mycobacteriales</taxon>
        <taxon>Corynebacteriaceae</taxon>
        <taxon>Corynebacterium</taxon>
    </lineage>
</organism>
<protein>
    <recommendedName>
        <fullName evidence="4">Secreted or membrane protein</fullName>
    </recommendedName>
</protein>
<name>A0ABT1G0X0_9CORY</name>
<evidence type="ECO:0008006" key="4">
    <source>
        <dbReference type="Google" id="ProtNLM"/>
    </source>
</evidence>
<keyword evidence="3" id="KW-1185">Reference proteome</keyword>
<sequence length="466" mass="49912">MAYLLILLALIALAAGIWLWNADARERRAAVPAPREDLETSTVEPEPAPEAPAPVPPSEDETTPGIEPVLIDDSPEPVEDTVSLEVDTQGGEAVEPAQSGSTRWVPASTPAAAQEFDVADEAEYELDTPVPLEGEFELDTPEEPEPEPAEEPAHAEPAHAEPAPAPTPQAKPQPWQHRRSGLQLPGASRRERRSWAEANGFTFAKQDDFLTGEWQRGAASTGAPVRDIASGHVYGHDTHVMDLGDATVIAMATGEVSDMVVDMRRASYAAHFTAASSDDLVEVANEEGFTVYATEAGPAQRFIDIRVRTALNELPPAVLAAWFEGEWALAQLAGNGHSTPADWDATLAPLALLADAARTLPPRDPKPLDLDAITPEATAEVVPVERVEADVEKPKVQRPEEPLELPTRTTGAVRGPVELRAVGGDEVEAIADGTAPDATGDLTRARRAQTPPSIFQDATPEKERKR</sequence>
<feature type="region of interest" description="Disordered" evidence="1">
    <location>
        <begin position="135"/>
        <end position="193"/>
    </location>
</feature>
<evidence type="ECO:0000313" key="2">
    <source>
        <dbReference type="EMBL" id="MCP1387611.1"/>
    </source>
</evidence>
<feature type="region of interest" description="Disordered" evidence="1">
    <location>
        <begin position="424"/>
        <end position="466"/>
    </location>
</feature>
<proteinExistence type="predicted"/>
<dbReference type="Proteomes" id="UP001204000">
    <property type="component" value="Unassembled WGS sequence"/>
</dbReference>
<evidence type="ECO:0000313" key="3">
    <source>
        <dbReference type="Proteomes" id="UP001204000"/>
    </source>
</evidence>
<comment type="caution">
    <text evidence="2">The sequence shown here is derived from an EMBL/GenBank/DDBJ whole genome shotgun (WGS) entry which is preliminary data.</text>
</comment>
<accession>A0ABT1G0X0</accession>
<gene>
    <name evidence="2" type="ORF">M5J20_05340</name>
</gene>
<dbReference type="RefSeq" id="WP_253577251.1">
    <property type="nucleotide sequence ID" value="NZ_JAMFTQ010000004.1"/>
</dbReference>
<dbReference type="EMBL" id="JAMFTQ010000004">
    <property type="protein sequence ID" value="MCP1387611.1"/>
    <property type="molecule type" value="Genomic_DNA"/>
</dbReference>
<feature type="compositionally biased region" description="Acidic residues" evidence="1">
    <location>
        <begin position="135"/>
        <end position="150"/>
    </location>
</feature>
<evidence type="ECO:0000256" key="1">
    <source>
        <dbReference type="SAM" id="MobiDB-lite"/>
    </source>
</evidence>
<reference evidence="2" key="1">
    <citation type="submission" date="2022-05" db="EMBL/GenBank/DDBJ databases">
        <title>Corynebacterium sp. TA-R-1 sp. nov., isolated from human feces.</title>
        <authorList>
            <person name="Shamsuzzaman M."/>
            <person name="Dahal R.H."/>
        </authorList>
    </citation>
    <scope>NUCLEOTIDE SEQUENCE</scope>
    <source>
        <strain evidence="2">TA-R-1</strain>
    </source>
</reference>
<feature type="region of interest" description="Disordered" evidence="1">
    <location>
        <begin position="30"/>
        <end position="109"/>
    </location>
</feature>